<name>A0A2J7QZK9_9NEOP</name>
<dbReference type="EMBL" id="NEVH01009068">
    <property type="protein sequence ID" value="PNF34021.1"/>
    <property type="molecule type" value="Genomic_DNA"/>
</dbReference>
<sequence length="365" mass="36927">MGFSVTFSSCSTSLGIFLSTGLRVTTSGCGASFTGFLPRRHGTSDLLGSFPSSGFSSVTMEGTGISFFGIFFKCVSSFSSPGVSFFGTGFNMMSSFSSTGFSFLGTGFNVTSSFSFSATGSSFFPVGFSITSSGFGDCGLSLGMGFSVTFSSCSTSLGISLSTGLRVTTSGCGASFTGFLPRRHGTSGLSGSFSSSGFSSVTMEGTGISFFGIFFKCVSSFSSPGVSFFGTGFNMMSSFSSTGFSFLGTGFNVTISFSFSATGFSFLPTGFTVTSSSFGDCGLSLGMGFSTTFSSCSISLGISLSIGLRVTTSGCGASFTGFLPRRHGTLDSFSSSGFSSVNVEGTGFSSSGSACISAAGFKSLC</sequence>
<comment type="caution">
    <text evidence="2">The sequence shown here is derived from an EMBL/GenBank/DDBJ whole genome shotgun (WGS) entry which is preliminary data.</text>
</comment>
<reference evidence="2 3" key="1">
    <citation type="submission" date="2017-12" db="EMBL/GenBank/DDBJ databases">
        <title>Hemimetabolous genomes reveal molecular basis of termite eusociality.</title>
        <authorList>
            <person name="Harrison M.C."/>
            <person name="Jongepier E."/>
            <person name="Robertson H.M."/>
            <person name="Arning N."/>
            <person name="Bitard-Feildel T."/>
            <person name="Chao H."/>
            <person name="Childers C.P."/>
            <person name="Dinh H."/>
            <person name="Doddapaneni H."/>
            <person name="Dugan S."/>
            <person name="Gowin J."/>
            <person name="Greiner C."/>
            <person name="Han Y."/>
            <person name="Hu H."/>
            <person name="Hughes D.S.T."/>
            <person name="Huylmans A.-K."/>
            <person name="Kemena C."/>
            <person name="Kremer L.P.M."/>
            <person name="Lee S.L."/>
            <person name="Lopez-Ezquerra A."/>
            <person name="Mallet L."/>
            <person name="Monroy-Kuhn J.M."/>
            <person name="Moser A."/>
            <person name="Murali S.C."/>
            <person name="Muzny D.M."/>
            <person name="Otani S."/>
            <person name="Piulachs M.-D."/>
            <person name="Poelchau M."/>
            <person name="Qu J."/>
            <person name="Schaub F."/>
            <person name="Wada-Katsumata A."/>
            <person name="Worley K.C."/>
            <person name="Xie Q."/>
            <person name="Ylla G."/>
            <person name="Poulsen M."/>
            <person name="Gibbs R.A."/>
            <person name="Schal C."/>
            <person name="Richards S."/>
            <person name="Belles X."/>
            <person name="Korb J."/>
            <person name="Bornberg-Bauer E."/>
        </authorList>
    </citation>
    <scope>NUCLEOTIDE SEQUENCE [LARGE SCALE GENOMIC DNA]</scope>
    <source>
        <tissue evidence="2">Whole body</tissue>
    </source>
</reference>
<evidence type="ECO:0000313" key="3">
    <source>
        <dbReference type="Proteomes" id="UP000235965"/>
    </source>
</evidence>
<keyword evidence="1" id="KW-0732">Signal</keyword>
<feature type="chain" id="PRO_5014418081" evidence="1">
    <location>
        <begin position="16"/>
        <end position="365"/>
    </location>
</feature>
<evidence type="ECO:0000256" key="1">
    <source>
        <dbReference type="SAM" id="SignalP"/>
    </source>
</evidence>
<evidence type="ECO:0000313" key="2">
    <source>
        <dbReference type="EMBL" id="PNF34021.1"/>
    </source>
</evidence>
<protein>
    <submittedName>
        <fullName evidence="2">Uncharacterized protein</fullName>
    </submittedName>
</protein>
<dbReference type="AlphaFoldDB" id="A0A2J7QZK9"/>
<keyword evidence="3" id="KW-1185">Reference proteome</keyword>
<dbReference type="Proteomes" id="UP000235965">
    <property type="component" value="Unassembled WGS sequence"/>
</dbReference>
<feature type="signal peptide" evidence="1">
    <location>
        <begin position="1"/>
        <end position="15"/>
    </location>
</feature>
<gene>
    <name evidence="2" type="ORF">B7P43_G03476</name>
</gene>
<organism evidence="2 3">
    <name type="scientific">Cryptotermes secundus</name>
    <dbReference type="NCBI Taxonomy" id="105785"/>
    <lineage>
        <taxon>Eukaryota</taxon>
        <taxon>Metazoa</taxon>
        <taxon>Ecdysozoa</taxon>
        <taxon>Arthropoda</taxon>
        <taxon>Hexapoda</taxon>
        <taxon>Insecta</taxon>
        <taxon>Pterygota</taxon>
        <taxon>Neoptera</taxon>
        <taxon>Polyneoptera</taxon>
        <taxon>Dictyoptera</taxon>
        <taxon>Blattodea</taxon>
        <taxon>Blattoidea</taxon>
        <taxon>Termitoidae</taxon>
        <taxon>Kalotermitidae</taxon>
        <taxon>Cryptotermitinae</taxon>
        <taxon>Cryptotermes</taxon>
    </lineage>
</organism>
<dbReference type="InParanoid" id="A0A2J7QZK9"/>
<proteinExistence type="predicted"/>
<accession>A0A2J7QZK9</accession>